<evidence type="ECO:0000313" key="9">
    <source>
        <dbReference type="EMBL" id="MFC4625521.1"/>
    </source>
</evidence>
<dbReference type="Pfam" id="PF00528">
    <property type="entry name" value="BPD_transp_1"/>
    <property type="match status" value="1"/>
</dbReference>
<keyword evidence="5 7" id="KW-1133">Transmembrane helix</keyword>
<dbReference type="InterPro" id="IPR000515">
    <property type="entry name" value="MetI-like"/>
</dbReference>
<reference evidence="10" key="1">
    <citation type="journal article" date="2019" name="Int. J. Syst. Evol. Microbiol.">
        <title>The Global Catalogue of Microorganisms (GCM) 10K type strain sequencing project: providing services to taxonomists for standard genome sequencing and annotation.</title>
        <authorList>
            <consortium name="The Broad Institute Genomics Platform"/>
            <consortium name="The Broad Institute Genome Sequencing Center for Infectious Disease"/>
            <person name="Wu L."/>
            <person name="Ma J."/>
        </authorList>
    </citation>
    <scope>NUCLEOTIDE SEQUENCE [LARGE SCALE GENOMIC DNA]</scope>
    <source>
        <strain evidence="10">CGMCC 1.15731</strain>
    </source>
</reference>
<feature type="transmembrane region" description="Helical" evidence="7">
    <location>
        <begin position="182"/>
        <end position="205"/>
    </location>
</feature>
<comment type="subcellular location">
    <subcellularLocation>
        <location evidence="1">Cell inner membrane</location>
        <topology evidence="1">Multi-pass membrane protein</topology>
    </subcellularLocation>
    <subcellularLocation>
        <location evidence="7">Cell membrane</location>
        <topology evidence="7">Multi-pass membrane protein</topology>
    </subcellularLocation>
</comment>
<keyword evidence="3" id="KW-1003">Cell membrane</keyword>
<dbReference type="Pfam" id="PF19300">
    <property type="entry name" value="BPD_transp_1_N"/>
    <property type="match status" value="1"/>
</dbReference>
<dbReference type="EMBL" id="JBHSEL010000094">
    <property type="protein sequence ID" value="MFC4625521.1"/>
    <property type="molecule type" value="Genomic_DNA"/>
</dbReference>
<evidence type="ECO:0000313" key="10">
    <source>
        <dbReference type="Proteomes" id="UP001596042"/>
    </source>
</evidence>
<feature type="domain" description="ABC transmembrane type-1" evidence="8">
    <location>
        <begin position="103"/>
        <end position="312"/>
    </location>
</feature>
<dbReference type="Proteomes" id="UP001596042">
    <property type="component" value="Unassembled WGS sequence"/>
</dbReference>
<sequence>MFHSKEEAVLGYIAGKISSLILTTFAVSVIVFMLMQVLPGDPAAVILGINAQPETLAVLHKQLGFDMPLWQRYLVWISDFVRGDFGTSYTYSVPISELLLPRIMLTLPLAALSMLISVIIAIPVGVYAAATRGRLHDVVSMGIAQIGVAIPNFWLGLLLILLFALQLGWFPASGFSGWNNGFWVGMHSLFLPALALALPLASILARVTRSSVIETLNEDFIRTARAKGLSQKAALWRHAVPNALIPVITILGLQFSFLLAGTIIIENVFNLPGVGRLIFQAIIQRDLITVQSLITLLAVAIIVVNFAVDMIYGLVDPRLSKGVH</sequence>
<dbReference type="RefSeq" id="WP_374834550.1">
    <property type="nucleotide sequence ID" value="NZ_JBHEEZ010000058.1"/>
</dbReference>
<evidence type="ECO:0000256" key="2">
    <source>
        <dbReference type="ARBA" id="ARBA00022448"/>
    </source>
</evidence>
<protein>
    <submittedName>
        <fullName evidence="9">ABC transporter permease</fullName>
    </submittedName>
</protein>
<accession>A0ABV9H7I0</accession>
<dbReference type="PROSITE" id="PS50928">
    <property type="entry name" value="ABC_TM1"/>
    <property type="match status" value="1"/>
</dbReference>
<name>A0ABV9H7I0_9HYPH</name>
<keyword evidence="4 7" id="KW-0812">Transmembrane</keyword>
<dbReference type="InterPro" id="IPR035906">
    <property type="entry name" value="MetI-like_sf"/>
</dbReference>
<keyword evidence="6 7" id="KW-0472">Membrane</keyword>
<gene>
    <name evidence="9" type="ORF">ACFO1V_09885</name>
</gene>
<dbReference type="PANTHER" id="PTHR43163">
    <property type="entry name" value="DIPEPTIDE TRANSPORT SYSTEM PERMEASE PROTEIN DPPB-RELATED"/>
    <property type="match status" value="1"/>
</dbReference>
<evidence type="ECO:0000259" key="8">
    <source>
        <dbReference type="PROSITE" id="PS50928"/>
    </source>
</evidence>
<feature type="transmembrane region" description="Helical" evidence="7">
    <location>
        <begin position="243"/>
        <end position="265"/>
    </location>
</feature>
<evidence type="ECO:0000256" key="1">
    <source>
        <dbReference type="ARBA" id="ARBA00004429"/>
    </source>
</evidence>
<feature type="transmembrane region" description="Helical" evidence="7">
    <location>
        <begin position="293"/>
        <end position="315"/>
    </location>
</feature>
<comment type="similarity">
    <text evidence="7">Belongs to the binding-protein-dependent transport system permease family.</text>
</comment>
<dbReference type="SUPFAM" id="SSF161098">
    <property type="entry name" value="MetI-like"/>
    <property type="match status" value="1"/>
</dbReference>
<feature type="transmembrane region" description="Helical" evidence="7">
    <location>
        <begin position="142"/>
        <end position="170"/>
    </location>
</feature>
<comment type="caution">
    <text evidence="9">The sequence shown here is derived from an EMBL/GenBank/DDBJ whole genome shotgun (WGS) entry which is preliminary data.</text>
</comment>
<dbReference type="InterPro" id="IPR045621">
    <property type="entry name" value="BPD_transp_1_N"/>
</dbReference>
<proteinExistence type="inferred from homology"/>
<keyword evidence="10" id="KW-1185">Reference proteome</keyword>
<keyword evidence="2 7" id="KW-0813">Transport</keyword>
<evidence type="ECO:0000256" key="4">
    <source>
        <dbReference type="ARBA" id="ARBA00022692"/>
    </source>
</evidence>
<feature type="transmembrane region" description="Helical" evidence="7">
    <location>
        <begin position="109"/>
        <end position="130"/>
    </location>
</feature>
<feature type="transmembrane region" description="Helical" evidence="7">
    <location>
        <begin position="20"/>
        <end position="38"/>
    </location>
</feature>
<organism evidence="9 10">
    <name type="scientific">Daeguia caeni</name>
    <dbReference type="NCBI Taxonomy" id="439612"/>
    <lineage>
        <taxon>Bacteria</taxon>
        <taxon>Pseudomonadati</taxon>
        <taxon>Pseudomonadota</taxon>
        <taxon>Alphaproteobacteria</taxon>
        <taxon>Hyphomicrobiales</taxon>
        <taxon>Brucellaceae</taxon>
        <taxon>Daeguia</taxon>
    </lineage>
</organism>
<dbReference type="PANTHER" id="PTHR43163:SF6">
    <property type="entry name" value="DIPEPTIDE TRANSPORT SYSTEM PERMEASE PROTEIN DPPB-RELATED"/>
    <property type="match status" value="1"/>
</dbReference>
<dbReference type="Gene3D" id="1.10.3720.10">
    <property type="entry name" value="MetI-like"/>
    <property type="match status" value="1"/>
</dbReference>
<evidence type="ECO:0000256" key="3">
    <source>
        <dbReference type="ARBA" id="ARBA00022475"/>
    </source>
</evidence>
<evidence type="ECO:0000256" key="5">
    <source>
        <dbReference type="ARBA" id="ARBA00022989"/>
    </source>
</evidence>
<dbReference type="CDD" id="cd06261">
    <property type="entry name" value="TM_PBP2"/>
    <property type="match status" value="1"/>
</dbReference>
<evidence type="ECO:0000256" key="7">
    <source>
        <dbReference type="RuleBase" id="RU363032"/>
    </source>
</evidence>
<evidence type="ECO:0000256" key="6">
    <source>
        <dbReference type="ARBA" id="ARBA00023136"/>
    </source>
</evidence>